<keyword evidence="6 7" id="KW-0472">Membrane</keyword>
<evidence type="ECO:0000256" key="6">
    <source>
        <dbReference type="ARBA" id="ARBA00023136"/>
    </source>
</evidence>
<keyword evidence="7 9" id="KW-0012">Acyltransferase</keyword>
<dbReference type="OrthoDB" id="9805788at2"/>
<dbReference type="AlphaFoldDB" id="A0A1I5VML2"/>
<gene>
    <name evidence="9" type="ORF">SAMN04487928_11819</name>
</gene>
<evidence type="ECO:0000256" key="4">
    <source>
        <dbReference type="ARBA" id="ARBA00022692"/>
    </source>
</evidence>
<evidence type="ECO:0000256" key="5">
    <source>
        <dbReference type="ARBA" id="ARBA00022989"/>
    </source>
</evidence>
<keyword evidence="10" id="KW-1185">Reference proteome</keyword>
<feature type="transmembrane region" description="Helical" evidence="8">
    <location>
        <begin position="368"/>
        <end position="386"/>
    </location>
</feature>
<feature type="transmembrane region" description="Helical" evidence="8">
    <location>
        <begin position="6"/>
        <end position="22"/>
    </location>
</feature>
<feature type="transmembrane region" description="Helical" evidence="8">
    <location>
        <begin position="424"/>
        <end position="445"/>
    </location>
</feature>
<proteinExistence type="inferred from homology"/>
<evidence type="ECO:0000256" key="7">
    <source>
        <dbReference type="PIRNR" id="PIRNR016636"/>
    </source>
</evidence>
<keyword evidence="3 7" id="KW-1003">Cell membrane</keyword>
<dbReference type="Proteomes" id="UP000182624">
    <property type="component" value="Unassembled WGS sequence"/>
</dbReference>
<evidence type="ECO:0000256" key="1">
    <source>
        <dbReference type="ARBA" id="ARBA00004651"/>
    </source>
</evidence>
<feature type="transmembrane region" description="Helical" evidence="8">
    <location>
        <begin position="457"/>
        <end position="476"/>
    </location>
</feature>
<keyword evidence="4 8" id="KW-0812">Transmembrane</keyword>
<feature type="transmembrane region" description="Helical" evidence="8">
    <location>
        <begin position="29"/>
        <end position="60"/>
    </location>
</feature>
<accession>A0A1I5VML2</accession>
<feature type="transmembrane region" description="Helical" evidence="8">
    <location>
        <begin position="118"/>
        <end position="138"/>
    </location>
</feature>
<dbReference type="GO" id="GO:0005886">
    <property type="term" value="C:plasma membrane"/>
    <property type="evidence" value="ECO:0007669"/>
    <property type="project" value="UniProtKB-SubCell"/>
</dbReference>
<dbReference type="EMBL" id="FOXO01000018">
    <property type="protein sequence ID" value="SFQ08739.1"/>
    <property type="molecule type" value="Genomic_DNA"/>
</dbReference>
<organism evidence="9 10">
    <name type="scientific">Butyrivibrio proteoclasticus</name>
    <dbReference type="NCBI Taxonomy" id="43305"/>
    <lineage>
        <taxon>Bacteria</taxon>
        <taxon>Bacillati</taxon>
        <taxon>Bacillota</taxon>
        <taxon>Clostridia</taxon>
        <taxon>Lachnospirales</taxon>
        <taxon>Lachnospiraceae</taxon>
        <taxon>Butyrivibrio</taxon>
    </lineage>
</organism>
<dbReference type="InterPro" id="IPR028362">
    <property type="entry name" value="AlgI"/>
</dbReference>
<dbReference type="PIRSF" id="PIRSF016636">
    <property type="entry name" value="AlgI_DltB"/>
    <property type="match status" value="1"/>
</dbReference>
<evidence type="ECO:0000256" key="3">
    <source>
        <dbReference type="ARBA" id="ARBA00022475"/>
    </source>
</evidence>
<protein>
    <submittedName>
        <fullName evidence="9">D-alanyl-lipoteichoic acid acyltransferase DltB, MBOAT superfamily</fullName>
    </submittedName>
</protein>
<dbReference type="PANTHER" id="PTHR13285:SF18">
    <property type="entry name" value="PROTEIN-CYSTEINE N-PALMITOYLTRANSFERASE RASP"/>
    <property type="match status" value="1"/>
</dbReference>
<dbReference type="PIRSF" id="PIRSF500217">
    <property type="entry name" value="AlgI"/>
    <property type="match status" value="1"/>
</dbReference>
<dbReference type="GO" id="GO:0016746">
    <property type="term" value="F:acyltransferase activity"/>
    <property type="evidence" value="ECO:0007669"/>
    <property type="project" value="UniProtKB-KW"/>
</dbReference>
<reference evidence="10" key="1">
    <citation type="submission" date="2016-10" db="EMBL/GenBank/DDBJ databases">
        <authorList>
            <person name="Varghese N."/>
            <person name="Submissions S."/>
        </authorList>
    </citation>
    <scope>NUCLEOTIDE SEQUENCE [LARGE SCALE GENOMIC DNA]</scope>
    <source>
        <strain evidence="10">P18</strain>
    </source>
</reference>
<evidence type="ECO:0000256" key="2">
    <source>
        <dbReference type="ARBA" id="ARBA00010323"/>
    </source>
</evidence>
<comment type="subcellular location">
    <subcellularLocation>
        <location evidence="1">Cell membrane</location>
        <topology evidence="1">Multi-pass membrane protein</topology>
    </subcellularLocation>
</comment>
<dbReference type="InterPro" id="IPR004299">
    <property type="entry name" value="MBOAT_fam"/>
</dbReference>
<keyword evidence="7 9" id="KW-0808">Transferase</keyword>
<evidence type="ECO:0000313" key="10">
    <source>
        <dbReference type="Proteomes" id="UP000182624"/>
    </source>
</evidence>
<name>A0A1I5VML2_9FIRM</name>
<dbReference type="InterPro" id="IPR051085">
    <property type="entry name" value="MB_O-acyltransferase"/>
</dbReference>
<dbReference type="GO" id="GO:0042121">
    <property type="term" value="P:alginic acid biosynthetic process"/>
    <property type="evidence" value="ECO:0007669"/>
    <property type="project" value="InterPro"/>
</dbReference>
<comment type="similarity">
    <text evidence="2 7">Belongs to the membrane-bound acyltransferase family.</text>
</comment>
<feature type="transmembrane region" description="Helical" evidence="8">
    <location>
        <begin position="80"/>
        <end position="98"/>
    </location>
</feature>
<keyword evidence="5 8" id="KW-1133">Transmembrane helix</keyword>
<dbReference type="PANTHER" id="PTHR13285">
    <property type="entry name" value="ACYLTRANSFERASE"/>
    <property type="match status" value="1"/>
</dbReference>
<dbReference type="InterPro" id="IPR024194">
    <property type="entry name" value="Ac/AlaTfrase_AlgI/DltB"/>
</dbReference>
<evidence type="ECO:0000313" key="9">
    <source>
        <dbReference type="EMBL" id="SFQ08739.1"/>
    </source>
</evidence>
<dbReference type="Pfam" id="PF03062">
    <property type="entry name" value="MBOAT"/>
    <property type="match status" value="1"/>
</dbReference>
<feature type="transmembrane region" description="Helical" evidence="8">
    <location>
        <begin position="307"/>
        <end position="324"/>
    </location>
</feature>
<dbReference type="RefSeq" id="WP_074889012.1">
    <property type="nucleotide sequence ID" value="NZ_FOXO01000018.1"/>
</dbReference>
<sequence>MPLVSTEFFIFLPIVVVINFLVPRKFKYVWLFVTSLFFYASIDVKSAAVLVISIAFSYGFGLLLEKSKLNSATGKASKGILAFAIVIHIAILIACKYLNFIEKTILSLSGRGEEAVNLNLLATLGVSFYMLKIIGYLIDVYRDDLIAEKNPLKVGLYVSFFPQITQGPIERAKNMLPQFNFPLTVDYDMLRDGILEIIWGYFLKLVVADRLAIYVNNVYTTPEMAVGFTTLVATVFYTFEIYTDFAGYSHIVIGISRILGIDVMENFKCPYLASSIAGFWRRWHISLSTWLRDYLYIPLGGNRKGTARKYLNIMIVFFVSGLWHGAGWTFVVWGILHGLFQVIGYVLKPVRDWCVNVFKVERNAFSHRVLKVAVTFLLVNFAWVFFRATSISEALLIIKNSFVFTPWMLADGSLFKHGLDNADFFVAIVGLIIVVVTDLVNYNGFVIRERILKQGIWIRYIIVIAAIISILVFGIWGPGYDSSAFIYQVF</sequence>
<evidence type="ECO:0000256" key="8">
    <source>
        <dbReference type="SAM" id="Phobius"/>
    </source>
</evidence>